<evidence type="ECO:0000256" key="1">
    <source>
        <dbReference type="ARBA" id="ARBA00023015"/>
    </source>
</evidence>
<reference evidence="6 7" key="1">
    <citation type="submission" date="2014-12" db="EMBL/GenBank/DDBJ databases">
        <title>Genome sequencing of Brevundimonas nasdae TPW30.</title>
        <authorList>
            <person name="Tan P.W."/>
            <person name="Chan K.-G."/>
        </authorList>
    </citation>
    <scope>NUCLEOTIDE SEQUENCE [LARGE SCALE GENOMIC DNA]</scope>
    <source>
        <strain evidence="6 7">TPW30</strain>
    </source>
</reference>
<keyword evidence="3" id="KW-0804">Transcription</keyword>
<dbReference type="InterPro" id="IPR050109">
    <property type="entry name" value="HTH-type_TetR-like_transc_reg"/>
</dbReference>
<proteinExistence type="predicted"/>
<evidence type="ECO:0000256" key="2">
    <source>
        <dbReference type="ARBA" id="ARBA00023125"/>
    </source>
</evidence>
<dbReference type="SUPFAM" id="SSF46689">
    <property type="entry name" value="Homeodomain-like"/>
    <property type="match status" value="1"/>
</dbReference>
<dbReference type="Pfam" id="PF14246">
    <property type="entry name" value="TetR_C_7"/>
    <property type="match status" value="1"/>
</dbReference>
<dbReference type="Proteomes" id="UP000031166">
    <property type="component" value="Unassembled WGS sequence"/>
</dbReference>
<evidence type="ECO:0000259" key="5">
    <source>
        <dbReference type="PROSITE" id="PS50977"/>
    </source>
</evidence>
<dbReference type="FunFam" id="1.10.10.60:FF:000141">
    <property type="entry name" value="TetR family transcriptional regulator"/>
    <property type="match status" value="1"/>
</dbReference>
<evidence type="ECO:0000256" key="4">
    <source>
        <dbReference type="PROSITE-ProRule" id="PRU00335"/>
    </source>
</evidence>
<name>A0A0B4CP21_9CAUL</name>
<dbReference type="Pfam" id="PF00440">
    <property type="entry name" value="TetR_N"/>
    <property type="match status" value="1"/>
</dbReference>
<dbReference type="AlphaFoldDB" id="A0A0B4CP21"/>
<dbReference type="PANTHER" id="PTHR30055:SF146">
    <property type="entry name" value="HTH-TYPE TRANSCRIPTIONAL DUAL REGULATOR CECR"/>
    <property type="match status" value="1"/>
</dbReference>
<dbReference type="RefSeq" id="WP_039245991.1">
    <property type="nucleotide sequence ID" value="NZ_JWSY01000012.1"/>
</dbReference>
<organism evidence="6 7">
    <name type="scientific">Brevundimonas nasdae</name>
    <dbReference type="NCBI Taxonomy" id="172043"/>
    <lineage>
        <taxon>Bacteria</taxon>
        <taxon>Pseudomonadati</taxon>
        <taxon>Pseudomonadota</taxon>
        <taxon>Alphaproteobacteria</taxon>
        <taxon>Caulobacterales</taxon>
        <taxon>Caulobacteraceae</taxon>
        <taxon>Brevundimonas</taxon>
    </lineage>
</organism>
<feature type="DNA-binding region" description="H-T-H motif" evidence="4">
    <location>
        <begin position="32"/>
        <end position="51"/>
    </location>
</feature>
<comment type="caution">
    <text evidence="6">The sequence shown here is derived from an EMBL/GenBank/DDBJ whole genome shotgun (WGS) entry which is preliminary data.</text>
</comment>
<dbReference type="GO" id="GO:0003700">
    <property type="term" value="F:DNA-binding transcription factor activity"/>
    <property type="evidence" value="ECO:0007669"/>
    <property type="project" value="TreeGrafter"/>
</dbReference>
<dbReference type="PRINTS" id="PR00455">
    <property type="entry name" value="HTHTETR"/>
</dbReference>
<dbReference type="InterPro" id="IPR001647">
    <property type="entry name" value="HTH_TetR"/>
</dbReference>
<dbReference type="Gene3D" id="1.10.357.10">
    <property type="entry name" value="Tetracycline Repressor, domain 2"/>
    <property type="match status" value="1"/>
</dbReference>
<dbReference type="EMBL" id="JWSY01000012">
    <property type="protein sequence ID" value="KIC58207.1"/>
    <property type="molecule type" value="Genomic_DNA"/>
</dbReference>
<protein>
    <submittedName>
        <fullName evidence="6">TetR family transcriptional regulator</fullName>
    </submittedName>
</protein>
<evidence type="ECO:0000313" key="7">
    <source>
        <dbReference type="Proteomes" id="UP000031166"/>
    </source>
</evidence>
<dbReference type="PANTHER" id="PTHR30055">
    <property type="entry name" value="HTH-TYPE TRANSCRIPTIONAL REGULATOR RUTR"/>
    <property type="match status" value="1"/>
</dbReference>
<dbReference type="InterPro" id="IPR009057">
    <property type="entry name" value="Homeodomain-like_sf"/>
</dbReference>
<sequence length="205" mass="21832">MARRLGQVDERKSEAILDAAATLFADKGLQAKMDEIAKLAGVSKQTVYNRFASKLEIAQALASKRVEDIVAPLRGAGDPQTVLEALALTLLNRVCSGDKVGSMRGVALVSVEAPDIAHAIYEAGPRRSLRELAAWLAEQTRLGRMSVADPEEAAEMFAGLVLGHGHLRAMLGVPQLEADKRAGRAREAARIFMAAHPPATAAKTS</sequence>
<evidence type="ECO:0000256" key="3">
    <source>
        <dbReference type="ARBA" id="ARBA00023163"/>
    </source>
</evidence>
<dbReference type="Gene3D" id="1.10.10.60">
    <property type="entry name" value="Homeodomain-like"/>
    <property type="match status" value="1"/>
</dbReference>
<dbReference type="PROSITE" id="PS50977">
    <property type="entry name" value="HTH_TETR_2"/>
    <property type="match status" value="1"/>
</dbReference>
<keyword evidence="1" id="KW-0805">Transcription regulation</keyword>
<dbReference type="InterPro" id="IPR039536">
    <property type="entry name" value="TetR_C_Proteobacteria"/>
</dbReference>
<feature type="domain" description="HTH tetR-type" evidence="5">
    <location>
        <begin position="10"/>
        <end position="69"/>
    </location>
</feature>
<accession>A0A0B4CP21</accession>
<keyword evidence="2 4" id="KW-0238">DNA-binding</keyword>
<gene>
    <name evidence="6" type="ORF">RM53_08730</name>
</gene>
<evidence type="ECO:0000313" key="6">
    <source>
        <dbReference type="EMBL" id="KIC58207.1"/>
    </source>
</evidence>
<dbReference type="STRING" id="172043.RM53_08730"/>
<dbReference type="GO" id="GO:0000976">
    <property type="term" value="F:transcription cis-regulatory region binding"/>
    <property type="evidence" value="ECO:0007669"/>
    <property type="project" value="TreeGrafter"/>
</dbReference>